<evidence type="ECO:0000256" key="1">
    <source>
        <dbReference type="SAM" id="MobiDB-lite"/>
    </source>
</evidence>
<dbReference type="Proteomes" id="UP000052167">
    <property type="component" value="Unassembled WGS sequence"/>
</dbReference>
<dbReference type="InterPro" id="IPR002821">
    <property type="entry name" value="Hydantoinase_A"/>
</dbReference>
<protein>
    <recommendedName>
        <fullName evidence="2">Hydantoinase A/oxoprolinase domain-containing protein</fullName>
    </recommendedName>
</protein>
<evidence type="ECO:0000259" key="2">
    <source>
        <dbReference type="Pfam" id="PF01968"/>
    </source>
</evidence>
<dbReference type="GO" id="GO:0006749">
    <property type="term" value="P:glutathione metabolic process"/>
    <property type="evidence" value="ECO:0007669"/>
    <property type="project" value="TreeGrafter"/>
</dbReference>
<feature type="region of interest" description="Disordered" evidence="1">
    <location>
        <begin position="1"/>
        <end position="24"/>
    </location>
</feature>
<sequence>MERLEGAISEVAPNASAASSKSSGGLMSVDKALEFPVRTALPGPAAGAVGAAAAGGKSSIGDIITLDIGGTSTDVCLNREKAFSASRMRANAMRLALTALSSRRMAGAIDSAPAPVQILPAIADAAGNHIECWSIAASGAAAMW</sequence>
<evidence type="ECO:0000313" key="4">
    <source>
        <dbReference type="Proteomes" id="UP000052167"/>
    </source>
</evidence>
<dbReference type="GO" id="GO:0005829">
    <property type="term" value="C:cytosol"/>
    <property type="evidence" value="ECO:0007669"/>
    <property type="project" value="TreeGrafter"/>
</dbReference>
<dbReference type="PANTHER" id="PTHR11365:SF23">
    <property type="entry name" value="HYPOTHETICAL 5-OXOPROLINASE (EUROFUNG)-RELATED"/>
    <property type="match status" value="1"/>
</dbReference>
<dbReference type="PANTHER" id="PTHR11365">
    <property type="entry name" value="5-OXOPROLINASE RELATED"/>
    <property type="match status" value="1"/>
</dbReference>
<organism evidence="3 4">
    <name type="scientific">Pseudorhizobium pelagicum</name>
    <dbReference type="NCBI Taxonomy" id="1509405"/>
    <lineage>
        <taxon>Bacteria</taxon>
        <taxon>Pseudomonadati</taxon>
        <taxon>Pseudomonadota</taxon>
        <taxon>Alphaproteobacteria</taxon>
        <taxon>Hyphomicrobiales</taxon>
        <taxon>Rhizobiaceae</taxon>
        <taxon>Rhizobium/Agrobacterium group</taxon>
        <taxon>Pseudorhizobium</taxon>
    </lineage>
</organism>
<evidence type="ECO:0000313" key="3">
    <source>
        <dbReference type="EMBL" id="KEQ08217.1"/>
    </source>
</evidence>
<name>A0A922NYL9_9HYPH</name>
<gene>
    <name evidence="3" type="ORF">GV68_02630</name>
</gene>
<feature type="domain" description="Hydantoinase A/oxoprolinase" evidence="2">
    <location>
        <begin position="2"/>
        <end position="99"/>
    </location>
</feature>
<dbReference type="GO" id="GO:0017168">
    <property type="term" value="F:5-oxoprolinase (ATP-hydrolyzing) activity"/>
    <property type="evidence" value="ECO:0007669"/>
    <property type="project" value="TreeGrafter"/>
</dbReference>
<comment type="caution">
    <text evidence="3">The sequence shown here is derived from an EMBL/GenBank/DDBJ whole genome shotgun (WGS) entry which is preliminary data.</text>
</comment>
<keyword evidence="4" id="KW-1185">Reference proteome</keyword>
<accession>A0A922NYL9</accession>
<dbReference type="EMBL" id="JOKJ01000010">
    <property type="protein sequence ID" value="KEQ08217.1"/>
    <property type="molecule type" value="Genomic_DNA"/>
</dbReference>
<dbReference type="Pfam" id="PF01968">
    <property type="entry name" value="Hydantoinase_A"/>
    <property type="match status" value="1"/>
</dbReference>
<dbReference type="AlphaFoldDB" id="A0A922NYL9"/>
<proteinExistence type="predicted"/>
<reference evidence="3 4" key="1">
    <citation type="submission" date="2014-06" db="EMBL/GenBank/DDBJ databases">
        <title>Rhizobium pelagicum/R2-400B4.</title>
        <authorList>
            <person name="Kimes N.E."/>
            <person name="Lopez-Perez M."/>
        </authorList>
    </citation>
    <scope>NUCLEOTIDE SEQUENCE [LARGE SCALE GENOMIC DNA]</scope>
    <source>
        <strain evidence="3 4">R2-400B4</strain>
    </source>
</reference>
<dbReference type="InterPro" id="IPR045079">
    <property type="entry name" value="Oxoprolinase-like"/>
</dbReference>